<reference evidence="2 3" key="1">
    <citation type="submission" date="2017-12" db="EMBL/GenBank/DDBJ databases">
        <title>Sequencing the genomes of 1000 Actinobacteria strains.</title>
        <authorList>
            <person name="Klenk H.-P."/>
        </authorList>
    </citation>
    <scope>NUCLEOTIDE SEQUENCE [LARGE SCALE GENOMIC DNA]</scope>
    <source>
        <strain evidence="2 3">DSM 45165</strain>
    </source>
</reference>
<comment type="caution">
    <text evidence="2">The sequence shown here is derived from an EMBL/GenBank/DDBJ whole genome shotgun (WGS) entry which is preliminary data.</text>
</comment>
<feature type="region of interest" description="Disordered" evidence="1">
    <location>
        <begin position="1"/>
        <end position="38"/>
    </location>
</feature>
<sequence>MQPLAKTAGTRRLRDRHDVPRQEALGHRRPATANESRRDPLNACRCGLRSLSQEIKADAESDRAEPRTIRLAYLEITSVHGPNGWTCNTHHKEFCTNNFDEPDASISCACGLYGLGDAAQTVTAVWSRTTDRATGWNTTELTTTRHGLTKCPTSTRRISC</sequence>
<evidence type="ECO:0000313" key="3">
    <source>
        <dbReference type="Proteomes" id="UP000233750"/>
    </source>
</evidence>
<proteinExistence type="predicted"/>
<name>A0A2N3WNT0_9PSEU</name>
<evidence type="ECO:0000256" key="1">
    <source>
        <dbReference type="SAM" id="MobiDB-lite"/>
    </source>
</evidence>
<protein>
    <submittedName>
        <fullName evidence="2">Uncharacterized protein</fullName>
    </submittedName>
</protein>
<evidence type="ECO:0000313" key="2">
    <source>
        <dbReference type="EMBL" id="PKV95521.1"/>
    </source>
</evidence>
<dbReference type="AlphaFoldDB" id="A0A2N3WNT0"/>
<dbReference type="Proteomes" id="UP000233750">
    <property type="component" value="Unassembled WGS sequence"/>
</dbReference>
<keyword evidence="3" id="KW-1185">Reference proteome</keyword>
<organism evidence="2 3">
    <name type="scientific">Amycolatopsis echigonensis</name>
    <dbReference type="NCBI Taxonomy" id="2576905"/>
    <lineage>
        <taxon>Bacteria</taxon>
        <taxon>Bacillati</taxon>
        <taxon>Actinomycetota</taxon>
        <taxon>Actinomycetes</taxon>
        <taxon>Pseudonocardiales</taxon>
        <taxon>Pseudonocardiaceae</taxon>
        <taxon>Amycolatopsis</taxon>
    </lineage>
</organism>
<gene>
    <name evidence="2" type="ORF">ATK30_6443</name>
</gene>
<feature type="compositionally biased region" description="Basic and acidic residues" evidence="1">
    <location>
        <begin position="15"/>
        <end position="26"/>
    </location>
</feature>
<dbReference type="EMBL" id="PJMY01000003">
    <property type="protein sequence ID" value="PKV95521.1"/>
    <property type="molecule type" value="Genomic_DNA"/>
</dbReference>
<accession>A0A2N3WNT0</accession>